<name>A0A212RJ74_9PROT</name>
<evidence type="ECO:0000313" key="3">
    <source>
        <dbReference type="Proteomes" id="UP000197065"/>
    </source>
</evidence>
<feature type="coiled-coil region" evidence="1">
    <location>
        <begin position="7"/>
        <end position="60"/>
    </location>
</feature>
<dbReference type="EMBL" id="FYEH01000009">
    <property type="protein sequence ID" value="SNB72462.1"/>
    <property type="molecule type" value="Genomic_DNA"/>
</dbReference>
<dbReference type="AlphaFoldDB" id="A0A212RJ74"/>
<gene>
    <name evidence="2" type="ORF">SAMN07250955_109102</name>
</gene>
<evidence type="ECO:0000256" key="1">
    <source>
        <dbReference type="SAM" id="Coils"/>
    </source>
</evidence>
<dbReference type="RefSeq" id="WP_088562040.1">
    <property type="nucleotide sequence ID" value="NZ_FYEH01000009.1"/>
</dbReference>
<proteinExistence type="predicted"/>
<dbReference type="Proteomes" id="UP000197065">
    <property type="component" value="Unassembled WGS sequence"/>
</dbReference>
<keyword evidence="1" id="KW-0175">Coiled coil</keyword>
<sequence>MDMLLDLETARRALDAAEAELKDLADRNRRDGDHRLAALFDEVGQELERAQAKLAAAEHQSW</sequence>
<accession>A0A212RJ74</accession>
<evidence type="ECO:0000313" key="2">
    <source>
        <dbReference type="EMBL" id="SNB72462.1"/>
    </source>
</evidence>
<protein>
    <submittedName>
        <fullName evidence="2">Uncharacterized protein</fullName>
    </submittedName>
</protein>
<reference evidence="2 3" key="1">
    <citation type="submission" date="2017-06" db="EMBL/GenBank/DDBJ databases">
        <authorList>
            <person name="Kim H.J."/>
            <person name="Triplett B.A."/>
        </authorList>
    </citation>
    <scope>NUCLEOTIDE SEQUENCE [LARGE SCALE GENOMIC DNA]</scope>
    <source>
        <strain evidence="2 3">B29T1</strain>
    </source>
</reference>
<keyword evidence="3" id="KW-1185">Reference proteome</keyword>
<organism evidence="2 3">
    <name type="scientific">Arboricoccus pini</name>
    <dbReference type="NCBI Taxonomy" id="1963835"/>
    <lineage>
        <taxon>Bacteria</taxon>
        <taxon>Pseudomonadati</taxon>
        <taxon>Pseudomonadota</taxon>
        <taxon>Alphaproteobacteria</taxon>
        <taxon>Geminicoccales</taxon>
        <taxon>Geminicoccaceae</taxon>
        <taxon>Arboricoccus</taxon>
    </lineage>
</organism>